<dbReference type="InterPro" id="IPR036388">
    <property type="entry name" value="WH-like_DNA-bd_sf"/>
</dbReference>
<dbReference type="InterPro" id="IPR009061">
    <property type="entry name" value="DNA-bd_dom_put_sf"/>
</dbReference>
<organism evidence="1 2">
    <name type="scientific">Mycolicibacterium nivoides</name>
    <dbReference type="NCBI Taxonomy" id="2487344"/>
    <lineage>
        <taxon>Bacteria</taxon>
        <taxon>Bacillati</taxon>
        <taxon>Actinomycetota</taxon>
        <taxon>Actinomycetes</taxon>
        <taxon>Mycobacteriales</taxon>
        <taxon>Mycobacteriaceae</taxon>
        <taxon>Mycolicibacterium</taxon>
    </lineage>
</organism>
<dbReference type="RefSeq" id="WP_409543023.1">
    <property type="nucleotide sequence ID" value="NZ_JBKBDD010000003.1"/>
</dbReference>
<protein>
    <submittedName>
        <fullName evidence="1">DUF433 domain-containing protein</fullName>
    </submittedName>
</protein>
<dbReference type="InterPro" id="IPR009057">
    <property type="entry name" value="Homeodomain-like_sf"/>
</dbReference>
<accession>A0ABW9L610</accession>
<name>A0ABW9L610_9MYCO</name>
<dbReference type="Proteomes" id="UP001635816">
    <property type="component" value="Unassembled WGS sequence"/>
</dbReference>
<dbReference type="Gene3D" id="1.10.10.10">
    <property type="entry name" value="Winged helix-like DNA-binding domain superfamily/Winged helix DNA-binding domain"/>
    <property type="match status" value="1"/>
</dbReference>
<dbReference type="SUPFAM" id="SSF46689">
    <property type="entry name" value="Homeodomain-like"/>
    <property type="match status" value="1"/>
</dbReference>
<proteinExistence type="predicted"/>
<comment type="caution">
    <text evidence="1">The sequence shown here is derived from an EMBL/GenBank/DDBJ whole genome shotgun (WGS) entry which is preliminary data.</text>
</comment>
<keyword evidence="2" id="KW-1185">Reference proteome</keyword>
<dbReference type="Pfam" id="PF04255">
    <property type="entry name" value="DUF433"/>
    <property type="match status" value="1"/>
</dbReference>
<evidence type="ECO:0000313" key="2">
    <source>
        <dbReference type="Proteomes" id="UP001635816"/>
    </source>
</evidence>
<reference evidence="1 2" key="1">
    <citation type="submission" date="2024-12" db="EMBL/GenBank/DDBJ databases">
        <title>The coexistence of Mycolicibacterium septicum and Mycolicibacterium nivoides in clinical samples.</title>
        <authorList>
            <person name="Wang C."/>
            <person name="Feng Y."/>
            <person name="Zong Z."/>
        </authorList>
    </citation>
    <scope>NUCLEOTIDE SEQUENCE [LARGE SCALE GENOMIC DNA]</scope>
    <source>
        <strain evidence="1 2">120309</strain>
    </source>
</reference>
<evidence type="ECO:0000313" key="1">
    <source>
        <dbReference type="EMBL" id="MFN6543391.1"/>
    </source>
</evidence>
<dbReference type="EMBL" id="JBKBDD010000003">
    <property type="protein sequence ID" value="MFN6543391.1"/>
    <property type="molecule type" value="Genomic_DNA"/>
</dbReference>
<dbReference type="InterPro" id="IPR007367">
    <property type="entry name" value="DUF433"/>
</dbReference>
<gene>
    <name evidence="1" type="ORF">ACK4CT_09375</name>
</gene>
<sequence length="207" mass="23372">MSFPVDLTVTMTGVTRSQLTHWRRTRLLVPEANAYRPPLYSFRDLIALRTVARLRLEASLQKVRQAFTNLPVLELTEHPSAYQFATDGKTIAVWTDSGFMDIVKSPGQLHIYSFDDIFKPFVNKRGDKVIDFRTPRPKLSVDPHRLGGWPTITGTRVPYDTISSALRGGDLRPEDVKHYYPGVSKAAARDALSFADQVDAQRKKRAG</sequence>
<dbReference type="SUPFAM" id="SSF46955">
    <property type="entry name" value="Putative DNA-binding domain"/>
    <property type="match status" value="1"/>
</dbReference>
<dbReference type="Gene3D" id="1.10.1660.10">
    <property type="match status" value="1"/>
</dbReference>